<reference evidence="2 8" key="2">
    <citation type="journal article" date="2019" name="Nat. Med.">
        <title>A library of human gut bacterial isolates paired with longitudinal multiomics data enables mechanistic microbiome research.</title>
        <authorList>
            <person name="Poyet M."/>
            <person name="Groussin M."/>
            <person name="Gibbons S.M."/>
            <person name="Avila-Pacheco J."/>
            <person name="Jiang X."/>
            <person name="Kearney S.M."/>
            <person name="Perrotta A.R."/>
            <person name="Berdy B."/>
            <person name="Zhao S."/>
            <person name="Lieberman T.D."/>
            <person name="Swanson P.K."/>
            <person name="Smith M."/>
            <person name="Roesemann S."/>
            <person name="Alexander J.E."/>
            <person name="Rich S.A."/>
            <person name="Livny J."/>
            <person name="Vlamakis H."/>
            <person name="Clish C."/>
            <person name="Bullock K."/>
            <person name="Deik A."/>
            <person name="Scott J."/>
            <person name="Pierce K.A."/>
            <person name="Xavier R.J."/>
            <person name="Alm E.J."/>
        </authorList>
    </citation>
    <scope>NUCLEOTIDE SEQUENCE [LARGE SCALE GENOMIC DNA]</scope>
    <source>
        <strain evidence="2 8">BIOML-A1</strain>
    </source>
</reference>
<dbReference type="Proteomes" id="UP000479531">
    <property type="component" value="Unassembled WGS sequence"/>
</dbReference>
<dbReference type="Proteomes" id="UP000284465">
    <property type="component" value="Unassembled WGS sequence"/>
</dbReference>
<name>A0A1Q6SJ61_9FIRM</name>
<protein>
    <recommendedName>
        <fullName evidence="10">DUF3592 domain-containing protein</fullName>
    </recommendedName>
</protein>
<dbReference type="EMBL" id="WNAJ01000019">
    <property type="protein sequence ID" value="MTR86214.1"/>
    <property type="molecule type" value="Genomic_DNA"/>
</dbReference>
<evidence type="ECO:0000313" key="6">
    <source>
        <dbReference type="Proteomes" id="UP000284051"/>
    </source>
</evidence>
<dbReference type="OrthoDB" id="9905112at2"/>
<dbReference type="EMBL" id="WGGT01000001">
    <property type="protein sequence ID" value="MVQ44144.1"/>
    <property type="molecule type" value="Genomic_DNA"/>
</dbReference>
<evidence type="ECO:0000313" key="3">
    <source>
        <dbReference type="EMBL" id="MVQ44144.1"/>
    </source>
</evidence>
<keyword evidence="1" id="KW-0812">Transmembrane</keyword>
<evidence type="ECO:0000313" key="5">
    <source>
        <dbReference type="EMBL" id="RHG27636.1"/>
    </source>
</evidence>
<evidence type="ECO:0000313" key="4">
    <source>
        <dbReference type="EMBL" id="RHA65499.1"/>
    </source>
</evidence>
<accession>A0A1Q6SJ61</accession>
<dbReference type="EMBL" id="QRID01000010">
    <property type="protein sequence ID" value="RHG27636.1"/>
    <property type="molecule type" value="Genomic_DNA"/>
</dbReference>
<organism evidence="3 9">
    <name type="scientific">Roseburia intestinalis</name>
    <dbReference type="NCBI Taxonomy" id="166486"/>
    <lineage>
        <taxon>Bacteria</taxon>
        <taxon>Bacillati</taxon>
        <taxon>Bacillota</taxon>
        <taxon>Clostridia</taxon>
        <taxon>Lachnospirales</taxon>
        <taxon>Lachnospiraceae</taxon>
        <taxon>Roseburia</taxon>
    </lineage>
</organism>
<reference evidence="6 7" key="1">
    <citation type="submission" date="2018-08" db="EMBL/GenBank/DDBJ databases">
        <title>A genome reference for cultivated species of the human gut microbiota.</title>
        <authorList>
            <person name="Zou Y."/>
            <person name="Xue W."/>
            <person name="Luo G."/>
        </authorList>
    </citation>
    <scope>NUCLEOTIDE SEQUENCE [LARGE SCALE GENOMIC DNA]</scope>
    <source>
        <strain evidence="5 6">AM22-21LB</strain>
        <strain evidence="4 7">AM43-11</strain>
    </source>
</reference>
<dbReference type="AlphaFoldDB" id="A0A1Q6SJ61"/>
<sequence>MTQEVLGRETSMNVTFILLGIIGVVYGTLLVGIEFRKWRARIHCRVPVDAVFEKTVTKKMGDRVRTYALFSYHYQEKKFRQCTMERITRKEKKSLEKGKIYTIRINEENPKKLCYLRKNFQMEDLLTFILGMAFWLSGIFYLIGEFVFFK</sequence>
<comment type="caution">
    <text evidence="3">The sequence shown here is derived from an EMBL/GenBank/DDBJ whole genome shotgun (WGS) entry which is preliminary data.</text>
</comment>
<reference evidence="3 9" key="3">
    <citation type="submission" date="2019-10" db="EMBL/GenBank/DDBJ databases">
        <title>Roseburia spp. ameliorate alcoholic fatty liver via restoration of gut barrier function.</title>
        <authorList>
            <person name="Seo B."/>
            <person name="Ko G."/>
        </authorList>
    </citation>
    <scope>NUCLEOTIDE SEQUENCE [LARGE SCALE GENOMIC DNA]</scope>
    <source>
        <strain evidence="3 9">SNUG30017</strain>
    </source>
</reference>
<feature type="transmembrane region" description="Helical" evidence="1">
    <location>
        <begin position="12"/>
        <end position="33"/>
    </location>
</feature>
<dbReference type="EMBL" id="QSFP01000018">
    <property type="protein sequence ID" value="RHA65499.1"/>
    <property type="molecule type" value="Genomic_DNA"/>
</dbReference>
<evidence type="ECO:0000313" key="2">
    <source>
        <dbReference type="EMBL" id="MTR86214.1"/>
    </source>
</evidence>
<evidence type="ECO:0000256" key="1">
    <source>
        <dbReference type="SAM" id="Phobius"/>
    </source>
</evidence>
<evidence type="ECO:0000313" key="8">
    <source>
        <dbReference type="Proteomes" id="UP000478483"/>
    </source>
</evidence>
<evidence type="ECO:0008006" key="10">
    <source>
        <dbReference type="Google" id="ProtNLM"/>
    </source>
</evidence>
<feature type="transmembrane region" description="Helical" evidence="1">
    <location>
        <begin position="125"/>
        <end position="144"/>
    </location>
</feature>
<keyword evidence="1" id="KW-0472">Membrane</keyword>
<proteinExistence type="predicted"/>
<dbReference type="Proteomes" id="UP000478483">
    <property type="component" value="Unassembled WGS sequence"/>
</dbReference>
<keyword evidence="1" id="KW-1133">Transmembrane helix</keyword>
<gene>
    <name evidence="5" type="ORF">DW264_11045</name>
    <name evidence="4" type="ORF">DW927_14080</name>
    <name evidence="3" type="ORF">GCK47_00080</name>
    <name evidence="2" type="ORF">GMD50_14475</name>
</gene>
<evidence type="ECO:0000313" key="9">
    <source>
        <dbReference type="Proteomes" id="UP000479531"/>
    </source>
</evidence>
<dbReference type="Proteomes" id="UP000284051">
    <property type="component" value="Unassembled WGS sequence"/>
</dbReference>
<evidence type="ECO:0000313" key="7">
    <source>
        <dbReference type="Proteomes" id="UP000284465"/>
    </source>
</evidence>